<name>A0A937CRQ9_9HYPH</name>
<dbReference type="InterPro" id="IPR011600">
    <property type="entry name" value="Pept_C14_caspase"/>
</dbReference>
<comment type="similarity">
    <text evidence="1">Belongs to the peptidase C14A family.</text>
</comment>
<dbReference type="EMBL" id="JAEQNC010000018">
    <property type="protein sequence ID" value="MBL0375067.1"/>
    <property type="molecule type" value="Genomic_DNA"/>
</dbReference>
<reference evidence="3" key="1">
    <citation type="submission" date="2021-01" db="EMBL/GenBank/DDBJ databases">
        <title>Rhizobium sp. strain KVB221 16S ribosomal RNA gene Genome sequencing and assembly.</title>
        <authorList>
            <person name="Kang M."/>
        </authorList>
    </citation>
    <scope>NUCLEOTIDE SEQUENCE</scope>
    <source>
        <strain evidence="3">KVB221</strain>
    </source>
</reference>
<dbReference type="InterPro" id="IPR006597">
    <property type="entry name" value="Sel1-like"/>
</dbReference>
<dbReference type="PROSITE" id="PS50208">
    <property type="entry name" value="CASPASE_P20"/>
    <property type="match status" value="1"/>
</dbReference>
<sequence length="507" mass="55195">MSALFDSARMAIRLLAVLLVALCALPALASSRVALVIGMSKYQTIPTLANTLSDATDIATTLRKLGFQVETSIDQPLVGLVKTLNDFSFKAETAEIAMVYYAGHGVELNGDNFLIPVDIRITKPEQIASQAITLKNLLNSVANARRLRIVILDSCRNNPFTDWPSQELAKASSPDYQTGEVTKIRTGGLAAPSADKGMLVVYAAKDGEVALDGESGHSPFARALLSELPARNIEIGMMFRRVRDKVMQETRNKQEPHFYGSLSGIPYFLAGADMNVAALTDPKKAWGSLAPDQELQLASLVEDGNVRAMIGLGYMSLSPDKSRFKPQKAFELFSRASTEGDPEAMFELAKLYEKGIGVNQDFTKAVELYQKSADLGFADAINDLGFLYYQGASGLARDRQKAIELFLKAADLRHPQAMYNVAALIDDGTIKGKTPDDAARYLYAALRSGVKDVLAQLSDRPNQFKPATRKALQAELAKNRFYSGKIDGSIGQGTQRSMRIAFGETAE</sequence>
<dbReference type="Proteomes" id="UP000633219">
    <property type="component" value="Unassembled WGS sequence"/>
</dbReference>
<dbReference type="PANTHER" id="PTHR22576:SF37">
    <property type="entry name" value="MUCOSA-ASSOCIATED LYMPHOID TISSUE LYMPHOMA TRANSLOCATION PROTEIN 1"/>
    <property type="match status" value="1"/>
</dbReference>
<comment type="caution">
    <text evidence="3">The sequence shown here is derived from an EMBL/GenBank/DDBJ whole genome shotgun (WGS) entry which is preliminary data.</text>
</comment>
<dbReference type="InterPro" id="IPR029030">
    <property type="entry name" value="Caspase-like_dom_sf"/>
</dbReference>
<dbReference type="Gene3D" id="3.40.50.1460">
    <property type="match status" value="1"/>
</dbReference>
<dbReference type="SMART" id="SM00671">
    <property type="entry name" value="SEL1"/>
    <property type="match status" value="4"/>
</dbReference>
<dbReference type="Pfam" id="PF08238">
    <property type="entry name" value="Sel1"/>
    <property type="match status" value="4"/>
</dbReference>
<dbReference type="AlphaFoldDB" id="A0A937CRQ9"/>
<proteinExistence type="inferred from homology"/>
<protein>
    <submittedName>
        <fullName evidence="3">Caspase family protein</fullName>
    </submittedName>
</protein>
<dbReference type="GO" id="GO:0006508">
    <property type="term" value="P:proteolysis"/>
    <property type="evidence" value="ECO:0007669"/>
    <property type="project" value="InterPro"/>
</dbReference>
<gene>
    <name evidence="3" type="ORF">JJB09_23930</name>
</gene>
<dbReference type="Gene3D" id="1.25.40.10">
    <property type="entry name" value="Tetratricopeptide repeat domain"/>
    <property type="match status" value="1"/>
</dbReference>
<evidence type="ECO:0000313" key="3">
    <source>
        <dbReference type="EMBL" id="MBL0375067.1"/>
    </source>
</evidence>
<dbReference type="Pfam" id="PF00656">
    <property type="entry name" value="Peptidase_C14"/>
    <property type="match status" value="1"/>
</dbReference>
<organism evidence="3 4">
    <name type="scientific">Rhizobium setariae</name>
    <dbReference type="NCBI Taxonomy" id="2801340"/>
    <lineage>
        <taxon>Bacteria</taxon>
        <taxon>Pseudomonadati</taxon>
        <taxon>Pseudomonadota</taxon>
        <taxon>Alphaproteobacteria</taxon>
        <taxon>Hyphomicrobiales</taxon>
        <taxon>Rhizobiaceae</taxon>
        <taxon>Rhizobium/Agrobacterium group</taxon>
        <taxon>Rhizobium</taxon>
    </lineage>
</organism>
<dbReference type="GO" id="GO:0004197">
    <property type="term" value="F:cysteine-type endopeptidase activity"/>
    <property type="evidence" value="ECO:0007669"/>
    <property type="project" value="InterPro"/>
</dbReference>
<dbReference type="PANTHER" id="PTHR22576">
    <property type="entry name" value="MUCOSA ASSOCIATED LYMPHOID TISSUE LYMPHOMA TRANSLOCATION PROTEIN 1/PARACASPASE"/>
    <property type="match status" value="1"/>
</dbReference>
<dbReference type="InterPro" id="IPR015917">
    <property type="entry name" value="Pept_C14A"/>
</dbReference>
<keyword evidence="4" id="KW-1185">Reference proteome</keyword>
<dbReference type="SMART" id="SM00115">
    <property type="entry name" value="CASc"/>
    <property type="match status" value="1"/>
</dbReference>
<accession>A0A937CRQ9</accession>
<dbReference type="InterPro" id="IPR001309">
    <property type="entry name" value="Pept_C14_p20"/>
</dbReference>
<dbReference type="InterPro" id="IPR011990">
    <property type="entry name" value="TPR-like_helical_dom_sf"/>
</dbReference>
<evidence type="ECO:0000313" key="4">
    <source>
        <dbReference type="Proteomes" id="UP000633219"/>
    </source>
</evidence>
<dbReference type="SUPFAM" id="SSF81901">
    <property type="entry name" value="HCP-like"/>
    <property type="match status" value="1"/>
</dbReference>
<evidence type="ECO:0000256" key="1">
    <source>
        <dbReference type="ARBA" id="ARBA00010134"/>
    </source>
</evidence>
<dbReference type="SUPFAM" id="SSF52129">
    <property type="entry name" value="Caspase-like"/>
    <property type="match status" value="1"/>
</dbReference>
<dbReference type="RefSeq" id="WP_201663617.1">
    <property type="nucleotide sequence ID" value="NZ_JAEQNC010000018.1"/>
</dbReference>
<evidence type="ECO:0000259" key="2">
    <source>
        <dbReference type="PROSITE" id="PS50208"/>
    </source>
</evidence>
<feature type="domain" description="Caspase family p20" evidence="2">
    <location>
        <begin position="30"/>
        <end position="159"/>
    </location>
</feature>
<dbReference type="InterPro" id="IPR052039">
    <property type="entry name" value="Caspase-related_regulators"/>
</dbReference>